<name>A0A819AJT3_9BILA</name>
<dbReference type="Proteomes" id="UP000663881">
    <property type="component" value="Unassembled WGS sequence"/>
</dbReference>
<reference evidence="2" key="1">
    <citation type="submission" date="2021-02" db="EMBL/GenBank/DDBJ databases">
        <authorList>
            <person name="Nowell W R."/>
        </authorList>
    </citation>
    <scope>NUCLEOTIDE SEQUENCE</scope>
</reference>
<dbReference type="EMBL" id="CAJNON010001990">
    <property type="protein sequence ID" value="CAF1495493.1"/>
    <property type="molecule type" value="Genomic_DNA"/>
</dbReference>
<dbReference type="EMBL" id="CAJOAY010001044">
    <property type="protein sequence ID" value="CAF3783210.1"/>
    <property type="molecule type" value="Genomic_DNA"/>
</dbReference>
<protein>
    <submittedName>
        <fullName evidence="2">Uncharacterized protein</fullName>
    </submittedName>
</protein>
<evidence type="ECO:0000313" key="1">
    <source>
        <dbReference type="EMBL" id="CAF1495493.1"/>
    </source>
</evidence>
<evidence type="ECO:0000313" key="3">
    <source>
        <dbReference type="Proteomes" id="UP000663881"/>
    </source>
</evidence>
<dbReference type="OrthoDB" id="10057001at2759"/>
<organism evidence="2 3">
    <name type="scientific">Adineta steineri</name>
    <dbReference type="NCBI Taxonomy" id="433720"/>
    <lineage>
        <taxon>Eukaryota</taxon>
        <taxon>Metazoa</taxon>
        <taxon>Spiralia</taxon>
        <taxon>Gnathifera</taxon>
        <taxon>Rotifera</taxon>
        <taxon>Eurotatoria</taxon>
        <taxon>Bdelloidea</taxon>
        <taxon>Adinetida</taxon>
        <taxon>Adinetidae</taxon>
        <taxon>Adineta</taxon>
    </lineage>
</organism>
<proteinExistence type="predicted"/>
<sequence length="265" mass="30948">MENWKYTTTNNIKKFDNKNDAKRFISGMSKIWKLDNYSNSSSFTDWTSQSIDDLHESHTTAFKYVDEKGDICCIIFLIQPLRDGKLVQVAHTHHKLSQSGSRKNATDNAQTEEYNARQWLVQRACNELRLPESIMKSIMYLPYNNCTEYDLKVDEATAMPPKIYSTPSPNENHYYIIHRKHHGKQFLKTVQQISNFSKYISHPEEFVEELATQIQNVQRYEDFSYEAPYSKKEKCTLGIIVLPDQNPDIVHMTCDFQINPEGSKK</sequence>
<accession>A0A819AJT3</accession>
<comment type="caution">
    <text evidence="2">The sequence shown here is derived from an EMBL/GenBank/DDBJ whole genome shotgun (WGS) entry which is preliminary data.</text>
</comment>
<evidence type="ECO:0000313" key="2">
    <source>
        <dbReference type="EMBL" id="CAF3783210.1"/>
    </source>
</evidence>
<gene>
    <name evidence="2" type="ORF">OKA104_LOCUS17484</name>
    <name evidence="1" type="ORF">VCS650_LOCUS41947</name>
</gene>
<dbReference type="Proteomes" id="UP000663891">
    <property type="component" value="Unassembled WGS sequence"/>
</dbReference>
<dbReference type="AlphaFoldDB" id="A0A819AJT3"/>